<dbReference type="EMBL" id="CP060286">
    <property type="protein sequence ID" value="QNK40966.1"/>
    <property type="molecule type" value="Genomic_DNA"/>
</dbReference>
<name>A0A7G8TBH5_9FIRM</name>
<evidence type="ECO:0000313" key="2">
    <source>
        <dbReference type="Proteomes" id="UP000515909"/>
    </source>
</evidence>
<gene>
    <name evidence="1" type="ORF">HCR03_01160</name>
</gene>
<dbReference type="AlphaFoldDB" id="A0A7G8TBH5"/>
<protein>
    <submittedName>
        <fullName evidence="1">Uncharacterized protein</fullName>
    </submittedName>
</protein>
<evidence type="ECO:0000313" key="1">
    <source>
        <dbReference type="EMBL" id="QNK40966.1"/>
    </source>
</evidence>
<dbReference type="RefSeq" id="WP_187036302.1">
    <property type="nucleotide sequence ID" value="NZ_CP060286.1"/>
</dbReference>
<organism evidence="1 2">
    <name type="scientific">Caproicibacter fermentans</name>
    <dbReference type="NCBI Taxonomy" id="2576756"/>
    <lineage>
        <taxon>Bacteria</taxon>
        <taxon>Bacillati</taxon>
        <taxon>Bacillota</taxon>
        <taxon>Clostridia</taxon>
        <taxon>Eubacteriales</taxon>
        <taxon>Acutalibacteraceae</taxon>
        <taxon>Caproicibacter</taxon>
    </lineage>
</organism>
<dbReference type="KEGG" id="cfem:HCR03_01160"/>
<reference evidence="1 2" key="1">
    <citation type="submission" date="2020-08" db="EMBL/GenBank/DDBJ databases">
        <title>The isolate Caproiciproducens sp. 7D4C2 produces n-caproate at mildly acidic conditions from hexoses: genome and rBOX comparison with related strains and chain-elongating bacteria.</title>
        <authorList>
            <person name="Esquivel-Elizondo S."/>
            <person name="Bagci C."/>
            <person name="Temovska M."/>
            <person name="Jeon B.S."/>
            <person name="Bessarab I."/>
            <person name="Williams R.B.H."/>
            <person name="Huson D.H."/>
            <person name="Angenent L.T."/>
        </authorList>
    </citation>
    <scope>NUCLEOTIDE SEQUENCE [LARGE SCALE GENOMIC DNA]</scope>
    <source>
        <strain evidence="1 2">7D4C2</strain>
    </source>
</reference>
<sequence length="187" mass="21613">MNSDVMPIIKDPELYKAILKGGLGKIPIVGGVVVEIWNYFDTHLIDRRLKALEKTIYQQHINIKDFQDRLLGLATDEHKYYAVRNNLKHMFLSALPETIDAFKKALIELVMTDNYSMPEHACEIIQQLNADDIYFMELISFQKNGKKSHQLTVTQEAQQTTKKQQDSLKAAETNTGYKKKIWVDRNV</sequence>
<accession>A0A7G8TBH5</accession>
<dbReference type="Proteomes" id="UP000515909">
    <property type="component" value="Chromosome"/>
</dbReference>
<proteinExistence type="predicted"/>